<dbReference type="InterPro" id="IPR007110">
    <property type="entry name" value="Ig-like_dom"/>
</dbReference>
<feature type="compositionally biased region" description="Basic and acidic residues" evidence="5">
    <location>
        <begin position="810"/>
        <end position="820"/>
    </location>
</feature>
<evidence type="ECO:0000256" key="4">
    <source>
        <dbReference type="ARBA" id="ARBA00023180"/>
    </source>
</evidence>
<keyword evidence="6" id="KW-1133">Transmembrane helix</keyword>
<dbReference type="SUPFAM" id="SSF48726">
    <property type="entry name" value="Immunoglobulin"/>
    <property type="match status" value="1"/>
</dbReference>
<dbReference type="OMA" id="THTREDD"/>
<feature type="compositionally biased region" description="Basic and acidic residues" evidence="5">
    <location>
        <begin position="843"/>
        <end position="863"/>
    </location>
</feature>
<feature type="transmembrane region" description="Helical" evidence="6">
    <location>
        <begin position="18"/>
        <end position="36"/>
    </location>
</feature>
<dbReference type="GeneID" id="115533052"/>
<proteinExistence type="predicted"/>
<sequence>MHLTGAEKVRVGCLHAMAVHYFLVCPILLLLTLVAVEALQYGRRGSETTLVPQIRGPPDAILWKKESRKVVEFDGSEESVQETFRDRVVLDWHAASLIIKDLRLADSGAYELEATINNKKYYSQHEVVVIEKVATPTISCLINGTVSGVGGESDPPRTRAVLTCSAEGPPSLIVLAWTPVDGVATKGAGLTVALAGDQDDTVYTCLASNPVSQEMGTFVAKDCYPGSFPTGGIVAIVVLCLLVVISAGCVLGYWRWSKANPKSDGIEDVESRPMKRSNGSDISKAYGNRATLPSTQPLLHPPMGEDNTTHSGGGGDSTRVSVHSSESRLPDPQQPSDLESKLGAGDPPVSVLVEPAQGSESDLTAPQPMTPRDDHLGSDVGGHLGSEEGRQAADADLYRSDPEAREPAAVVLREEEVYVTPRSSSGSLHGDKEEEEEKSKEEKVEPTFHTPRGSRDSLHQEEKEEEEEKAEAVGPAPFSLLGSSKAERGEEAEEKKEEEEEKKKEAEEEEEEEAEAVGPAPFSLLGSSKAERGEEEEEKKKKEEAEEEEEEQEEEEEEEEKKEEAEEKEEEEEEEEQGEQEEEEEEEKKKKDTGVSPADEHGGERLVAAGEPPVNVVTQPSEEKAAVAGAPHGAEVLQEKGEAGKEEEDDGEEEGQGVSSPQKAPPPDGHSDSEAGAGERGTDGREEYAEETSTEPDREVRGRGEEEEDNDVKETARDDPQGTKEDEGKDKGLASSPASKPESNQDSEAVVGEGNTDRSTEEETKHHQDNAGDGAERVTPTVEPAVETPERKGEDQTSHDDSDGQEEEESKDRGSDETIHQQDNAGDGAGQMPPPAEPAVKTPEGEREDVPQASRDDAERPKEEEVEEEDGKDKGEASLQASTPETDVYSEAVVGEAIADTSMVDKKLDVESPEGKEKEDNVQPTVHDDAHVEEAEGVKEGGKTSLTEMESGPEKGPDPGRQPGGSGAERGGTQGSGGQHEGRREETRDGPLPANHVEEGDARDGDKDAENEDGAE</sequence>
<evidence type="ECO:0000259" key="7">
    <source>
        <dbReference type="PROSITE" id="PS50835"/>
    </source>
</evidence>
<keyword evidence="3 6" id="KW-0472">Membrane</keyword>
<feature type="compositionally biased region" description="Basic and acidic residues" evidence="5">
    <location>
        <begin position="712"/>
        <end position="732"/>
    </location>
</feature>
<feature type="compositionally biased region" description="Basic and acidic residues" evidence="5">
    <location>
        <begin position="485"/>
        <end position="506"/>
    </location>
</feature>
<feature type="compositionally biased region" description="Basic and acidic residues" evidence="5">
    <location>
        <begin position="755"/>
        <end position="776"/>
    </location>
</feature>
<feature type="compositionally biased region" description="Basic and acidic residues" evidence="5">
    <location>
        <begin position="788"/>
        <end position="802"/>
    </location>
</feature>
<feature type="compositionally biased region" description="Gly residues" evidence="5">
    <location>
        <begin position="962"/>
        <end position="979"/>
    </location>
</feature>
<feature type="transmembrane region" description="Helical" evidence="6">
    <location>
        <begin position="233"/>
        <end position="254"/>
    </location>
</feature>
<dbReference type="KEGG" id="gmh:115533052"/>
<keyword evidence="6" id="KW-0812">Transmembrane</keyword>
<keyword evidence="9" id="KW-1185">Reference proteome</keyword>
<feature type="domain" description="Ig-like" evidence="7">
    <location>
        <begin position="136"/>
        <end position="216"/>
    </location>
</feature>
<feature type="compositionally biased region" description="Basic and acidic residues" evidence="5">
    <location>
        <begin position="903"/>
        <end position="942"/>
    </location>
</feature>
<protein>
    <submittedName>
        <fullName evidence="8">Histone acetyltransferase KAT6B-like</fullName>
    </submittedName>
</protein>
<dbReference type="AlphaFoldDB" id="A0A8C5FRD9"/>
<feature type="compositionally biased region" description="Basic and acidic residues" evidence="5">
    <location>
        <begin position="587"/>
        <end position="604"/>
    </location>
</feature>
<accession>A0A8C5FRD9</accession>
<dbReference type="Ensembl" id="ENSGMOT00000070111.1">
    <property type="protein sequence ID" value="ENSGMOP00000055869.1"/>
    <property type="gene ID" value="ENSGMOG00000037130.1"/>
</dbReference>
<organism evidence="8 9">
    <name type="scientific">Gadus morhua</name>
    <name type="common">Atlantic cod</name>
    <dbReference type="NCBI Taxonomy" id="8049"/>
    <lineage>
        <taxon>Eukaryota</taxon>
        <taxon>Metazoa</taxon>
        <taxon>Chordata</taxon>
        <taxon>Craniata</taxon>
        <taxon>Vertebrata</taxon>
        <taxon>Euteleostomi</taxon>
        <taxon>Actinopterygii</taxon>
        <taxon>Neopterygii</taxon>
        <taxon>Teleostei</taxon>
        <taxon>Neoteleostei</taxon>
        <taxon>Acanthomorphata</taxon>
        <taxon>Zeiogadaria</taxon>
        <taxon>Gadariae</taxon>
        <taxon>Gadiformes</taxon>
        <taxon>Gadoidei</taxon>
        <taxon>Gadidae</taxon>
        <taxon>Gadus</taxon>
    </lineage>
</organism>
<feature type="compositionally biased region" description="Basic and acidic residues" evidence="5">
    <location>
        <begin position="996"/>
        <end position="1008"/>
    </location>
</feature>
<feature type="compositionally biased region" description="Basic and acidic residues" evidence="5">
    <location>
        <begin position="980"/>
        <end position="989"/>
    </location>
</feature>
<comment type="subcellular location">
    <subcellularLocation>
        <location evidence="1">Membrane</location>
    </subcellularLocation>
</comment>
<gene>
    <name evidence="8" type="primary">LOC115533052</name>
</gene>
<feature type="compositionally biased region" description="Acidic residues" evidence="5">
    <location>
        <begin position="545"/>
        <end position="586"/>
    </location>
</feature>
<evidence type="ECO:0000256" key="3">
    <source>
        <dbReference type="ARBA" id="ARBA00023136"/>
    </source>
</evidence>
<keyword evidence="2" id="KW-0732">Signal</keyword>
<keyword evidence="4" id="KW-0325">Glycoprotein</keyword>
<evidence type="ECO:0000256" key="2">
    <source>
        <dbReference type="ARBA" id="ARBA00022729"/>
    </source>
</evidence>
<dbReference type="PROSITE" id="PS50835">
    <property type="entry name" value="IG_LIKE"/>
    <property type="match status" value="1"/>
</dbReference>
<dbReference type="GO" id="GO:0016020">
    <property type="term" value="C:membrane"/>
    <property type="evidence" value="ECO:0007669"/>
    <property type="project" value="UniProtKB-SubCell"/>
</dbReference>
<dbReference type="InterPro" id="IPR036179">
    <property type="entry name" value="Ig-like_dom_sf"/>
</dbReference>
<dbReference type="Proteomes" id="UP000694546">
    <property type="component" value="Chromosome 20"/>
</dbReference>
<evidence type="ECO:0000256" key="1">
    <source>
        <dbReference type="ARBA" id="ARBA00004370"/>
    </source>
</evidence>
<dbReference type="InterPro" id="IPR013783">
    <property type="entry name" value="Ig-like_fold"/>
</dbReference>
<reference evidence="8" key="1">
    <citation type="submission" date="2025-08" db="UniProtKB">
        <authorList>
            <consortium name="Ensembl"/>
        </authorList>
    </citation>
    <scope>IDENTIFICATION</scope>
</reference>
<feature type="compositionally biased region" description="Basic and acidic residues" evidence="5">
    <location>
        <begin position="429"/>
        <end position="446"/>
    </location>
</feature>
<dbReference type="InterPro" id="IPR015631">
    <property type="entry name" value="CD2/SLAM_rcpt"/>
</dbReference>
<evidence type="ECO:0000256" key="5">
    <source>
        <dbReference type="SAM" id="MobiDB-lite"/>
    </source>
</evidence>
<evidence type="ECO:0000313" key="9">
    <source>
        <dbReference type="Proteomes" id="UP000694546"/>
    </source>
</evidence>
<reference evidence="8" key="2">
    <citation type="submission" date="2025-09" db="UniProtKB">
        <authorList>
            <consortium name="Ensembl"/>
        </authorList>
    </citation>
    <scope>IDENTIFICATION</scope>
</reference>
<dbReference type="SMART" id="SM00409">
    <property type="entry name" value="IG"/>
    <property type="match status" value="2"/>
</dbReference>
<feature type="compositionally biased region" description="Acidic residues" evidence="5">
    <location>
        <begin position="645"/>
        <end position="655"/>
    </location>
</feature>
<feature type="compositionally biased region" description="Basic and acidic residues" evidence="5">
    <location>
        <begin position="695"/>
        <end position="704"/>
    </location>
</feature>
<dbReference type="PANTHER" id="PTHR12080:SF55">
    <property type="entry name" value="LYMPHOCYTE FUNCTION-ASSOCIATED ANTIGEN 3"/>
    <property type="match status" value="1"/>
</dbReference>
<dbReference type="InterPro" id="IPR003599">
    <property type="entry name" value="Ig_sub"/>
</dbReference>
<feature type="compositionally biased region" description="Basic and acidic residues" evidence="5">
    <location>
        <begin position="385"/>
        <end position="416"/>
    </location>
</feature>
<evidence type="ECO:0000313" key="8">
    <source>
        <dbReference type="Ensembl" id="ENSGMOP00000055869.1"/>
    </source>
</evidence>
<dbReference type="GeneTree" id="ENSGT01140000282714"/>
<dbReference type="RefSeq" id="XP_030199105.1">
    <property type="nucleotide sequence ID" value="XM_030343245.1"/>
</dbReference>
<dbReference type="OrthoDB" id="9427418at2759"/>
<dbReference type="PANTHER" id="PTHR12080">
    <property type="entry name" value="SIGNALING LYMPHOCYTIC ACTIVATION MOLECULE"/>
    <property type="match status" value="1"/>
</dbReference>
<evidence type="ECO:0000256" key="6">
    <source>
        <dbReference type="SAM" id="Phobius"/>
    </source>
</evidence>
<dbReference type="Gene3D" id="2.60.40.10">
    <property type="entry name" value="Immunoglobulins"/>
    <property type="match status" value="2"/>
</dbReference>
<dbReference type="CDD" id="cd00096">
    <property type="entry name" value="Ig"/>
    <property type="match status" value="1"/>
</dbReference>
<feature type="region of interest" description="Disordered" evidence="5">
    <location>
        <begin position="262"/>
        <end position="1016"/>
    </location>
</feature>
<name>A0A8C5FRD9_GADMO</name>
<feature type="compositionally biased region" description="Basic and acidic residues" evidence="5">
    <location>
        <begin position="453"/>
        <end position="462"/>
    </location>
</feature>
<feature type="compositionally biased region" description="Polar residues" evidence="5">
    <location>
        <begin position="736"/>
        <end position="747"/>
    </location>
</feature>